<dbReference type="InParanoid" id="A0A1X7VDA2"/>
<feature type="transmembrane region" description="Helical" evidence="1">
    <location>
        <begin position="283"/>
        <end position="307"/>
    </location>
</feature>
<evidence type="ECO:0000256" key="1">
    <source>
        <dbReference type="SAM" id="Phobius"/>
    </source>
</evidence>
<feature type="transmembrane region" description="Helical" evidence="1">
    <location>
        <begin position="390"/>
        <end position="409"/>
    </location>
</feature>
<evidence type="ECO:0000313" key="3">
    <source>
        <dbReference type="EnsemblMetazoa" id="Aqu2.1.37724_001"/>
    </source>
</evidence>
<proteinExistence type="predicted"/>
<evidence type="ECO:0000259" key="2">
    <source>
        <dbReference type="PROSITE" id="PS50835"/>
    </source>
</evidence>
<keyword evidence="1" id="KW-0812">Transmembrane</keyword>
<dbReference type="AlphaFoldDB" id="A0A1X7VDA2"/>
<reference evidence="3" key="1">
    <citation type="submission" date="2017-05" db="UniProtKB">
        <authorList>
            <consortium name="EnsemblMetazoa"/>
        </authorList>
    </citation>
    <scope>IDENTIFICATION</scope>
</reference>
<dbReference type="OrthoDB" id="4062651at2759"/>
<dbReference type="InterPro" id="IPR007110">
    <property type="entry name" value="Ig-like_dom"/>
</dbReference>
<name>A0A1X7VDA2_AMPQE</name>
<keyword evidence="1" id="KW-1133">Transmembrane helix</keyword>
<feature type="domain" description="Ig-like" evidence="2">
    <location>
        <begin position="1"/>
        <end position="96"/>
    </location>
</feature>
<dbReference type="EnsemblMetazoa" id="Aqu2.1.37724_001">
    <property type="protein sequence ID" value="Aqu2.1.37724_001"/>
    <property type="gene ID" value="Aqu2.1.37724"/>
</dbReference>
<accession>A0A1X7VDA2</accession>
<dbReference type="PROSITE" id="PS50835">
    <property type="entry name" value="IG_LIKE"/>
    <property type="match status" value="1"/>
</dbReference>
<feature type="transmembrane region" description="Helical" evidence="1">
    <location>
        <begin position="360"/>
        <end position="378"/>
    </location>
</feature>
<protein>
    <recommendedName>
        <fullName evidence="2">Ig-like domain-containing protein</fullName>
    </recommendedName>
</protein>
<organism evidence="3">
    <name type="scientific">Amphimedon queenslandica</name>
    <name type="common">Sponge</name>
    <dbReference type="NCBI Taxonomy" id="400682"/>
    <lineage>
        <taxon>Eukaryota</taxon>
        <taxon>Metazoa</taxon>
        <taxon>Porifera</taxon>
        <taxon>Demospongiae</taxon>
        <taxon>Heteroscleromorpha</taxon>
        <taxon>Haplosclerida</taxon>
        <taxon>Niphatidae</taxon>
        <taxon>Amphimedon</taxon>
    </lineage>
</organism>
<sequence>QFKENNTLVPKTFTWGQPQVLDCTGYVPGNFHSGYKVTWLLDGRQQCIKNSACEDNSFNINPDNFSLSFDYYPTFTTYECQIEPDMPGSSMNVTVASYTLSTSKNDSTQTTFIKNLKPVLVENGTNKVEFSCSASVQSNASINFEVSDLFGNEPISPADCDVTTVNPTIRSCSKTLHGMNVRIICDYSTSYEIHCTFSWNLTNSNESRVYPVACHVNDGTTEASTRTELIVGDSSSVGSVSSSLESASFSLESSVIDSSSLDSSVTNPPSTETPQLLSSTLTIVAPVVLVLVLCVCIIIVFVIVIIVRRNRKKKLVDLDLRCVDNLSPLDDSRISLDLNSACQSFCDNLELFSSELKMSCFFLELFHSGASPYLLVYITMPLLPTSAMKTWLLVSLLLLLVLVPNAIAFSNPTRNGDDVTLPPCNFPNGIYYQNGPNPGTPVAPVNQNYTLTINGSTEGRYTCGPSGSGGQITLL</sequence>
<keyword evidence="1" id="KW-0472">Membrane</keyword>